<comment type="caution">
    <text evidence="2">The sequence shown here is derived from an EMBL/GenBank/DDBJ whole genome shotgun (WGS) entry which is preliminary data.</text>
</comment>
<evidence type="ECO:0000313" key="3">
    <source>
        <dbReference type="Proteomes" id="UP000298663"/>
    </source>
</evidence>
<evidence type="ECO:0000313" key="2">
    <source>
        <dbReference type="EMBL" id="TKR78096.1"/>
    </source>
</evidence>
<keyword evidence="3" id="KW-1185">Reference proteome</keyword>
<accession>A0A4U5N675</accession>
<gene>
    <name evidence="2" type="ORF">L596_018958</name>
</gene>
<protein>
    <submittedName>
        <fullName evidence="2">Uncharacterized protein</fullName>
    </submittedName>
</protein>
<reference evidence="2 3" key="1">
    <citation type="journal article" date="2015" name="Genome Biol.">
        <title>Comparative genomics of Steinernema reveals deeply conserved gene regulatory networks.</title>
        <authorList>
            <person name="Dillman A.R."/>
            <person name="Macchietto M."/>
            <person name="Porter C.F."/>
            <person name="Rogers A."/>
            <person name="Williams B."/>
            <person name="Antoshechkin I."/>
            <person name="Lee M.M."/>
            <person name="Goodwin Z."/>
            <person name="Lu X."/>
            <person name="Lewis E.E."/>
            <person name="Goodrich-Blair H."/>
            <person name="Stock S.P."/>
            <person name="Adams B.J."/>
            <person name="Sternberg P.W."/>
            <person name="Mortazavi A."/>
        </authorList>
    </citation>
    <scope>NUCLEOTIDE SEQUENCE [LARGE SCALE GENOMIC DNA]</scope>
    <source>
        <strain evidence="2 3">ALL</strain>
    </source>
</reference>
<evidence type="ECO:0000256" key="1">
    <source>
        <dbReference type="SAM" id="Coils"/>
    </source>
</evidence>
<dbReference type="EMBL" id="AZBU02000005">
    <property type="protein sequence ID" value="TKR78096.1"/>
    <property type="molecule type" value="Genomic_DNA"/>
</dbReference>
<proteinExistence type="predicted"/>
<organism evidence="2 3">
    <name type="scientific">Steinernema carpocapsae</name>
    <name type="common">Entomopathogenic nematode</name>
    <dbReference type="NCBI Taxonomy" id="34508"/>
    <lineage>
        <taxon>Eukaryota</taxon>
        <taxon>Metazoa</taxon>
        <taxon>Ecdysozoa</taxon>
        <taxon>Nematoda</taxon>
        <taxon>Chromadorea</taxon>
        <taxon>Rhabditida</taxon>
        <taxon>Tylenchina</taxon>
        <taxon>Panagrolaimomorpha</taxon>
        <taxon>Strongyloidoidea</taxon>
        <taxon>Steinernematidae</taxon>
        <taxon>Steinernema</taxon>
    </lineage>
</organism>
<feature type="coiled-coil region" evidence="1">
    <location>
        <begin position="100"/>
        <end position="127"/>
    </location>
</feature>
<dbReference type="AlphaFoldDB" id="A0A4U5N675"/>
<sequence>MDIEFKRGTRKAIDRKGCFDKAHWHLLRLLESIPVHLGHEIQMYLFVHSGQLFSDRNWDEWTRVWSQYSKEKVNNMLETFLKILLDDAPSRKEADECGEFLRELDDVEKMQAQLDEQRKEQEVQNKTIYKTTMEMQKALEAKKKAKDDNDMFGQFKKRVFPWMRKILTDNLKEFTPENSSEDLTAGDVAEWERYNNVAFEFPILKALEVDFHLPMNGEHQLCKTFNIIRNWHRAMKRIKAENCLKDFRADRKEHTTEEFSRCLAELEYIGVVKLNNSASDVATIKLTCYHNL</sequence>
<dbReference type="Proteomes" id="UP000298663">
    <property type="component" value="Unassembled WGS sequence"/>
</dbReference>
<name>A0A4U5N675_STECR</name>
<reference evidence="2 3" key="2">
    <citation type="journal article" date="2019" name="G3 (Bethesda)">
        <title>Hybrid Assembly of the Genome of the Entomopathogenic Nematode Steinernema carpocapsae Identifies the X-Chromosome.</title>
        <authorList>
            <person name="Serra L."/>
            <person name="Macchietto M."/>
            <person name="Macias-Munoz A."/>
            <person name="McGill C.J."/>
            <person name="Rodriguez I.M."/>
            <person name="Rodriguez B."/>
            <person name="Murad R."/>
            <person name="Mortazavi A."/>
        </authorList>
    </citation>
    <scope>NUCLEOTIDE SEQUENCE [LARGE SCALE GENOMIC DNA]</scope>
    <source>
        <strain evidence="2 3">ALL</strain>
    </source>
</reference>
<keyword evidence="1" id="KW-0175">Coiled coil</keyword>